<feature type="non-terminal residue" evidence="1">
    <location>
        <position position="207"/>
    </location>
</feature>
<dbReference type="InterPro" id="IPR043129">
    <property type="entry name" value="ATPase_NBD"/>
</dbReference>
<dbReference type="EMBL" id="BARU01024214">
    <property type="protein sequence ID" value="GAH47912.1"/>
    <property type="molecule type" value="Genomic_DNA"/>
</dbReference>
<reference evidence="1" key="1">
    <citation type="journal article" date="2014" name="Front. Microbiol.">
        <title>High frequency of phylogenetically diverse reductive dehalogenase-homologous genes in deep subseafloor sedimentary metagenomes.</title>
        <authorList>
            <person name="Kawai M."/>
            <person name="Futagami T."/>
            <person name="Toyoda A."/>
            <person name="Takaki Y."/>
            <person name="Nishi S."/>
            <person name="Hori S."/>
            <person name="Arai W."/>
            <person name="Tsubouchi T."/>
            <person name="Morono Y."/>
            <person name="Uchiyama I."/>
            <person name="Ito T."/>
            <person name="Fujiyama A."/>
            <person name="Inagaki F."/>
            <person name="Takami H."/>
        </authorList>
    </citation>
    <scope>NUCLEOTIDE SEQUENCE</scope>
    <source>
        <strain evidence="1">Expedition CK06-06</strain>
    </source>
</reference>
<dbReference type="InterPro" id="IPR036388">
    <property type="entry name" value="WH-like_DNA-bd_sf"/>
</dbReference>
<name>X1FSF2_9ZZZZ</name>
<evidence type="ECO:0000313" key="1">
    <source>
        <dbReference type="EMBL" id="GAH47912.1"/>
    </source>
</evidence>
<dbReference type="CDD" id="cd23763">
    <property type="entry name" value="ASKHA_ATPase_ROK"/>
    <property type="match status" value="1"/>
</dbReference>
<sequence length="207" mass="22618">MKNKPDNKQLNETLILNAIRRHSPISRTDITRMTGLSGATVTKFVGNLIEAGFVREYGYDDSKGGRRPTLLKLVPEASFAVGVELGAANLRAVVIDLEAKIVAKIAKKTKADGGKEKVFKRIIEIIHQVIDASGLEKEKVKGIGVGISGVVDHQKGVCLFCPNIKGWENVPVKRLLEEKFGMPVFVDDSSRMAALAEHWCGLAQKVE</sequence>
<dbReference type="AlphaFoldDB" id="X1FSF2"/>
<dbReference type="Gene3D" id="1.10.10.10">
    <property type="entry name" value="Winged helix-like DNA-binding domain superfamily/Winged helix DNA-binding domain"/>
    <property type="match status" value="1"/>
</dbReference>
<dbReference type="InterPro" id="IPR000600">
    <property type="entry name" value="ROK"/>
</dbReference>
<dbReference type="Pfam" id="PF13412">
    <property type="entry name" value="HTH_24"/>
    <property type="match status" value="1"/>
</dbReference>
<dbReference type="InterPro" id="IPR036390">
    <property type="entry name" value="WH_DNA-bd_sf"/>
</dbReference>
<proteinExistence type="predicted"/>
<dbReference type="PANTHER" id="PTHR18964:SF149">
    <property type="entry name" value="BIFUNCTIONAL UDP-N-ACETYLGLUCOSAMINE 2-EPIMERASE_N-ACETYLMANNOSAMINE KINASE"/>
    <property type="match status" value="1"/>
</dbReference>
<dbReference type="SUPFAM" id="SSF53067">
    <property type="entry name" value="Actin-like ATPase domain"/>
    <property type="match status" value="1"/>
</dbReference>
<dbReference type="SUPFAM" id="SSF46785">
    <property type="entry name" value="Winged helix' DNA-binding domain"/>
    <property type="match status" value="1"/>
</dbReference>
<organism evidence="1">
    <name type="scientific">marine sediment metagenome</name>
    <dbReference type="NCBI Taxonomy" id="412755"/>
    <lineage>
        <taxon>unclassified sequences</taxon>
        <taxon>metagenomes</taxon>
        <taxon>ecological metagenomes</taxon>
    </lineage>
</organism>
<dbReference type="PANTHER" id="PTHR18964">
    <property type="entry name" value="ROK (REPRESSOR, ORF, KINASE) FAMILY"/>
    <property type="match status" value="1"/>
</dbReference>
<dbReference type="Gene3D" id="3.30.420.40">
    <property type="match status" value="1"/>
</dbReference>
<accession>X1FSF2</accession>
<gene>
    <name evidence="1" type="ORF">S03H2_39195</name>
</gene>
<comment type="caution">
    <text evidence="1">The sequence shown here is derived from an EMBL/GenBank/DDBJ whole genome shotgun (WGS) entry which is preliminary data.</text>
</comment>
<dbReference type="Pfam" id="PF00480">
    <property type="entry name" value="ROK"/>
    <property type="match status" value="1"/>
</dbReference>
<protein>
    <submittedName>
        <fullName evidence="1">Uncharacterized protein</fullName>
    </submittedName>
</protein>